<evidence type="ECO:0000313" key="2">
    <source>
        <dbReference type="Proteomes" id="UP000485058"/>
    </source>
</evidence>
<dbReference type="Proteomes" id="UP000485058">
    <property type="component" value="Unassembled WGS sequence"/>
</dbReference>
<protein>
    <submittedName>
        <fullName evidence="1">Uncharacterized protein</fullName>
    </submittedName>
</protein>
<keyword evidence="2" id="KW-1185">Reference proteome</keyword>
<sequence>MVEMLPGSSFSNPCLTVPFNAWGSTSLFHDMAAAKVPAKPEKAGRPPPRLSFFFPKADRDNETPPLDFAPIATNVLVVVISVVLSGFVMPYFSLPKEVAEIKTDLEVAKQGLSDQVKALDVRINAFDINVGKDLKALDAKVDTIRKDLSDLKERGCRALREELPHGAQPAPTSYLGCKGEPHPPPLTPAPSVLPRASMCSLVCVLKVMPPIPSKMGLIVTSNVLVWLILSMLPFRRVVYHDDVRACGVAYVT</sequence>
<comment type="caution">
    <text evidence="1">The sequence shown here is derived from an EMBL/GenBank/DDBJ whole genome shotgun (WGS) entry which is preliminary data.</text>
</comment>
<reference evidence="1 2" key="1">
    <citation type="submission" date="2020-02" db="EMBL/GenBank/DDBJ databases">
        <title>Draft genome sequence of Haematococcus lacustris strain NIES-144.</title>
        <authorList>
            <person name="Morimoto D."/>
            <person name="Nakagawa S."/>
            <person name="Yoshida T."/>
            <person name="Sawayama S."/>
        </authorList>
    </citation>
    <scope>NUCLEOTIDE SEQUENCE [LARGE SCALE GENOMIC DNA]</scope>
    <source>
        <strain evidence="1 2">NIES-144</strain>
    </source>
</reference>
<gene>
    <name evidence="1" type="ORF">HaLaN_31459</name>
</gene>
<name>A0A6A0AKC2_HAELA</name>
<organism evidence="1 2">
    <name type="scientific">Haematococcus lacustris</name>
    <name type="common">Green alga</name>
    <name type="synonym">Haematococcus pluvialis</name>
    <dbReference type="NCBI Taxonomy" id="44745"/>
    <lineage>
        <taxon>Eukaryota</taxon>
        <taxon>Viridiplantae</taxon>
        <taxon>Chlorophyta</taxon>
        <taxon>core chlorophytes</taxon>
        <taxon>Chlorophyceae</taxon>
        <taxon>CS clade</taxon>
        <taxon>Chlamydomonadales</taxon>
        <taxon>Haematococcaceae</taxon>
        <taxon>Haematococcus</taxon>
    </lineage>
</organism>
<feature type="non-terminal residue" evidence="1">
    <location>
        <position position="252"/>
    </location>
</feature>
<evidence type="ECO:0000313" key="1">
    <source>
        <dbReference type="EMBL" id="GFH32267.1"/>
    </source>
</evidence>
<dbReference type="AlphaFoldDB" id="A0A6A0AKC2"/>
<dbReference type="EMBL" id="BLLF01006453">
    <property type="protein sequence ID" value="GFH32267.1"/>
    <property type="molecule type" value="Genomic_DNA"/>
</dbReference>
<proteinExistence type="predicted"/>
<accession>A0A6A0AKC2</accession>